<protein>
    <submittedName>
        <fullName evidence="2">Uncharacterized protein</fullName>
    </submittedName>
</protein>
<dbReference type="EMBL" id="JAPFFJ010000003">
    <property type="protein sequence ID" value="KAJ6432917.1"/>
    <property type="molecule type" value="Genomic_DNA"/>
</dbReference>
<gene>
    <name evidence="2" type="ORF">OIU84_020036</name>
</gene>
<feature type="compositionally biased region" description="Basic residues" evidence="1">
    <location>
        <begin position="7"/>
        <end position="16"/>
    </location>
</feature>
<name>A0AAD6L0A5_9ROSI</name>
<accession>A0AAD6L0A5</accession>
<organism evidence="2 3">
    <name type="scientific">Salix udensis</name>
    <dbReference type="NCBI Taxonomy" id="889485"/>
    <lineage>
        <taxon>Eukaryota</taxon>
        <taxon>Viridiplantae</taxon>
        <taxon>Streptophyta</taxon>
        <taxon>Embryophyta</taxon>
        <taxon>Tracheophyta</taxon>
        <taxon>Spermatophyta</taxon>
        <taxon>Magnoliopsida</taxon>
        <taxon>eudicotyledons</taxon>
        <taxon>Gunneridae</taxon>
        <taxon>Pentapetalae</taxon>
        <taxon>rosids</taxon>
        <taxon>fabids</taxon>
        <taxon>Malpighiales</taxon>
        <taxon>Salicaceae</taxon>
        <taxon>Saliceae</taxon>
        <taxon>Salix</taxon>
    </lineage>
</organism>
<reference evidence="2 3" key="1">
    <citation type="journal article" date="2023" name="Int. J. Mol. Sci.">
        <title>De Novo Assembly and Annotation of 11 Diverse Shrub Willow (Salix) Genomes Reveals Novel Gene Organization in Sex-Linked Regions.</title>
        <authorList>
            <person name="Hyden B."/>
            <person name="Feng K."/>
            <person name="Yates T.B."/>
            <person name="Jawdy S."/>
            <person name="Cereghino C."/>
            <person name="Smart L.B."/>
            <person name="Muchero W."/>
        </authorList>
    </citation>
    <scope>NUCLEOTIDE SEQUENCE [LARGE SCALE GENOMIC DNA]</scope>
    <source>
        <tissue evidence="2">Shoot tip</tissue>
    </source>
</reference>
<comment type="caution">
    <text evidence="2">The sequence shown here is derived from an EMBL/GenBank/DDBJ whole genome shotgun (WGS) entry which is preliminary data.</text>
</comment>
<evidence type="ECO:0000256" key="1">
    <source>
        <dbReference type="SAM" id="MobiDB-lite"/>
    </source>
</evidence>
<sequence>MTAKKMAQAHRKRWKKLNQTDMEAHYRPLQYMGHEPSSDKVGRPQGNGGGGGGGGGGGAESGAKTGLL</sequence>
<evidence type="ECO:0000313" key="3">
    <source>
        <dbReference type="Proteomes" id="UP001162972"/>
    </source>
</evidence>
<proteinExistence type="predicted"/>
<keyword evidence="3" id="KW-1185">Reference proteome</keyword>
<feature type="compositionally biased region" description="Gly residues" evidence="1">
    <location>
        <begin position="45"/>
        <end position="60"/>
    </location>
</feature>
<evidence type="ECO:0000313" key="2">
    <source>
        <dbReference type="EMBL" id="KAJ6432917.1"/>
    </source>
</evidence>
<dbReference type="Proteomes" id="UP001162972">
    <property type="component" value="Chromosome 10"/>
</dbReference>
<feature type="region of interest" description="Disordered" evidence="1">
    <location>
        <begin position="1"/>
        <end position="68"/>
    </location>
</feature>
<dbReference type="AlphaFoldDB" id="A0AAD6L0A5"/>